<dbReference type="EMBL" id="CAJNDS010001990">
    <property type="protein sequence ID" value="CAE7293808.1"/>
    <property type="molecule type" value="Genomic_DNA"/>
</dbReference>
<proteinExistence type="predicted"/>
<dbReference type="PANTHER" id="PTHR43816">
    <property type="entry name" value="NICOTINAMIDE PHOSPHORIBOSYLTRANSFERASE"/>
    <property type="match status" value="1"/>
</dbReference>
<name>A0A812NLH1_9DINO</name>
<sequence length="63" mass="7326">MVVPTKTALFTMVNTDPQCFWLTNFLETLLVQVWYPMTVCSNSRYQKLSIHKAGESQKNPKPY</sequence>
<dbReference type="InterPro" id="IPR016471">
    <property type="entry name" value="Nicotinamide_PRibTrfase"/>
</dbReference>
<gene>
    <name evidence="1" type="primary">Nampt</name>
    <name evidence="1" type="ORF">SNAT2548_LOCUS15474</name>
</gene>
<reference evidence="1" key="1">
    <citation type="submission" date="2021-02" db="EMBL/GenBank/DDBJ databases">
        <authorList>
            <person name="Dougan E. K."/>
            <person name="Rhodes N."/>
            <person name="Thang M."/>
            <person name="Chan C."/>
        </authorList>
    </citation>
    <scope>NUCLEOTIDE SEQUENCE</scope>
</reference>
<dbReference type="GO" id="GO:0009435">
    <property type="term" value="P:NAD+ biosynthetic process"/>
    <property type="evidence" value="ECO:0007669"/>
    <property type="project" value="TreeGrafter"/>
</dbReference>
<dbReference type="PANTHER" id="PTHR43816:SF1">
    <property type="entry name" value="NICOTINAMIDE PHOSPHORIBOSYLTRANSFERASE"/>
    <property type="match status" value="1"/>
</dbReference>
<dbReference type="GO" id="GO:0047280">
    <property type="term" value="F:nicotinamide phosphoribosyltransferase activity"/>
    <property type="evidence" value="ECO:0007669"/>
    <property type="project" value="TreeGrafter"/>
</dbReference>
<organism evidence="1 2">
    <name type="scientific">Symbiodinium natans</name>
    <dbReference type="NCBI Taxonomy" id="878477"/>
    <lineage>
        <taxon>Eukaryota</taxon>
        <taxon>Sar</taxon>
        <taxon>Alveolata</taxon>
        <taxon>Dinophyceae</taxon>
        <taxon>Suessiales</taxon>
        <taxon>Symbiodiniaceae</taxon>
        <taxon>Symbiodinium</taxon>
    </lineage>
</organism>
<protein>
    <submittedName>
        <fullName evidence="1">Nampt protein</fullName>
    </submittedName>
</protein>
<comment type="caution">
    <text evidence="1">The sequence shown here is derived from an EMBL/GenBank/DDBJ whole genome shotgun (WGS) entry which is preliminary data.</text>
</comment>
<accession>A0A812NLH1</accession>
<evidence type="ECO:0000313" key="2">
    <source>
        <dbReference type="Proteomes" id="UP000604046"/>
    </source>
</evidence>
<dbReference type="OrthoDB" id="193380at2759"/>
<evidence type="ECO:0000313" key="1">
    <source>
        <dbReference type="EMBL" id="CAE7293808.1"/>
    </source>
</evidence>
<dbReference type="AlphaFoldDB" id="A0A812NLH1"/>
<keyword evidence="2" id="KW-1185">Reference proteome</keyword>
<dbReference type="Proteomes" id="UP000604046">
    <property type="component" value="Unassembled WGS sequence"/>
</dbReference>